<dbReference type="Gene3D" id="3.30.420.10">
    <property type="entry name" value="Ribonuclease H-like superfamily/Ribonuclease H"/>
    <property type="match status" value="1"/>
</dbReference>
<dbReference type="InterPro" id="IPR022892">
    <property type="entry name" value="RNaseHI"/>
</dbReference>
<accession>A0A0A2F4S9</accession>
<dbReference type="PROSITE" id="PS50879">
    <property type="entry name" value="RNASE_H_1"/>
    <property type="match status" value="1"/>
</dbReference>
<evidence type="ECO:0000256" key="8">
    <source>
        <dbReference type="ARBA" id="ARBA00022759"/>
    </source>
</evidence>
<evidence type="ECO:0000256" key="9">
    <source>
        <dbReference type="ARBA" id="ARBA00022801"/>
    </source>
</evidence>
<dbReference type="Pfam" id="PF00075">
    <property type="entry name" value="RNase_H"/>
    <property type="match status" value="1"/>
</dbReference>
<dbReference type="InterPro" id="IPR002156">
    <property type="entry name" value="RNaseH_domain"/>
</dbReference>
<protein>
    <recommendedName>
        <fullName evidence="5">ribonuclease H</fullName>
        <ecNumber evidence="5">3.1.26.4</ecNumber>
    </recommendedName>
</protein>
<evidence type="ECO:0000313" key="12">
    <source>
        <dbReference type="EMBL" id="KGN85060.1"/>
    </source>
</evidence>
<evidence type="ECO:0000256" key="5">
    <source>
        <dbReference type="ARBA" id="ARBA00012180"/>
    </source>
</evidence>
<dbReference type="EMBL" id="JRAI01000061">
    <property type="protein sequence ID" value="KGN85060.1"/>
    <property type="molecule type" value="Genomic_DNA"/>
</dbReference>
<dbReference type="GO" id="GO:0003676">
    <property type="term" value="F:nucleic acid binding"/>
    <property type="evidence" value="ECO:0007669"/>
    <property type="project" value="InterPro"/>
</dbReference>
<evidence type="ECO:0000256" key="4">
    <source>
        <dbReference type="ARBA" id="ARBA00011245"/>
    </source>
</evidence>
<dbReference type="InterPro" id="IPR012337">
    <property type="entry name" value="RNaseH-like_sf"/>
</dbReference>
<evidence type="ECO:0000256" key="1">
    <source>
        <dbReference type="ARBA" id="ARBA00000077"/>
    </source>
</evidence>
<keyword evidence="6" id="KW-0540">Nuclease</keyword>
<evidence type="ECO:0000256" key="10">
    <source>
        <dbReference type="ARBA" id="ARBA00022842"/>
    </source>
</evidence>
<sequence length="136" mass="15480">MYIAFTDGSATTKGRKTGGAAYIILDKNKKVLYENSKGFVGTTNNRMEMLAIISAVAWIPKGNTIRVYTDSRYCIQMFTAETISKEAKNQDLIKLFHKVVRHKRIQFVWVKGHNGDKWNERADRLATTAHAKISRI</sequence>
<dbReference type="PANTHER" id="PTHR10642:SF26">
    <property type="entry name" value="RIBONUCLEASE H1"/>
    <property type="match status" value="1"/>
</dbReference>
<dbReference type="SUPFAM" id="SSF53098">
    <property type="entry name" value="Ribonuclease H-like"/>
    <property type="match status" value="1"/>
</dbReference>
<evidence type="ECO:0000256" key="2">
    <source>
        <dbReference type="ARBA" id="ARBA00001946"/>
    </source>
</evidence>
<evidence type="ECO:0000256" key="6">
    <source>
        <dbReference type="ARBA" id="ARBA00022722"/>
    </source>
</evidence>
<keyword evidence="8" id="KW-0255">Endonuclease</keyword>
<dbReference type="Proteomes" id="UP000030130">
    <property type="component" value="Unassembled WGS sequence"/>
</dbReference>
<feature type="domain" description="RNase H type-1" evidence="11">
    <location>
        <begin position="1"/>
        <end position="131"/>
    </location>
</feature>
<evidence type="ECO:0000313" key="13">
    <source>
        <dbReference type="Proteomes" id="UP000030130"/>
    </source>
</evidence>
<dbReference type="PANTHER" id="PTHR10642">
    <property type="entry name" value="RIBONUCLEASE H1"/>
    <property type="match status" value="1"/>
</dbReference>
<name>A0A0A2F4S9_9PORP</name>
<dbReference type="GO" id="GO:0004523">
    <property type="term" value="F:RNA-DNA hybrid ribonuclease activity"/>
    <property type="evidence" value="ECO:0007669"/>
    <property type="project" value="UniProtKB-EC"/>
</dbReference>
<dbReference type="EC" id="3.1.26.4" evidence="5"/>
<dbReference type="GO" id="GO:0046872">
    <property type="term" value="F:metal ion binding"/>
    <property type="evidence" value="ECO:0007669"/>
    <property type="project" value="UniProtKB-KW"/>
</dbReference>
<dbReference type="InterPro" id="IPR036397">
    <property type="entry name" value="RNaseH_sf"/>
</dbReference>
<organism evidence="12 13">
    <name type="scientific">Porphyromonas gulae</name>
    <dbReference type="NCBI Taxonomy" id="111105"/>
    <lineage>
        <taxon>Bacteria</taxon>
        <taxon>Pseudomonadati</taxon>
        <taxon>Bacteroidota</taxon>
        <taxon>Bacteroidia</taxon>
        <taxon>Bacteroidales</taxon>
        <taxon>Porphyromonadaceae</taxon>
        <taxon>Porphyromonas</taxon>
    </lineage>
</organism>
<reference evidence="12 13" key="1">
    <citation type="submission" date="2014-08" db="EMBL/GenBank/DDBJ databases">
        <title>Porphyromonas gulae strain:COT-052_OH1451 Genome sequencing.</title>
        <authorList>
            <person name="Wallis C."/>
            <person name="Deusch O."/>
            <person name="O'Flynn C."/>
            <person name="Davis I."/>
            <person name="Jospin G."/>
            <person name="Darling A.E."/>
            <person name="Coil D.A."/>
            <person name="Alexiev A."/>
            <person name="Horsfall A."/>
            <person name="Kirkwood N."/>
            <person name="Harris S."/>
            <person name="Eisen J.A."/>
        </authorList>
    </citation>
    <scope>NUCLEOTIDE SEQUENCE [LARGE SCALE GENOMIC DNA]</scope>
    <source>
        <strain evidence="13">COT-052 OH1451</strain>
    </source>
</reference>
<dbReference type="InterPro" id="IPR050092">
    <property type="entry name" value="RNase_H"/>
</dbReference>
<comment type="subunit">
    <text evidence="4">Monomer.</text>
</comment>
<comment type="catalytic activity">
    <reaction evidence="1">
        <text>Endonucleolytic cleavage to 5'-phosphomonoester.</text>
        <dbReference type="EC" id="3.1.26.4"/>
    </reaction>
</comment>
<keyword evidence="9" id="KW-0378">Hydrolase</keyword>
<keyword evidence="7" id="KW-0479">Metal-binding</keyword>
<proteinExistence type="inferred from homology"/>
<evidence type="ECO:0000259" key="11">
    <source>
        <dbReference type="PROSITE" id="PS50879"/>
    </source>
</evidence>
<dbReference type="GO" id="GO:0043137">
    <property type="term" value="P:DNA replication, removal of RNA primer"/>
    <property type="evidence" value="ECO:0007669"/>
    <property type="project" value="TreeGrafter"/>
</dbReference>
<evidence type="ECO:0000256" key="7">
    <source>
        <dbReference type="ARBA" id="ARBA00022723"/>
    </source>
</evidence>
<comment type="caution">
    <text evidence="12">The sequence shown here is derived from an EMBL/GenBank/DDBJ whole genome shotgun (WGS) entry which is preliminary data.</text>
</comment>
<keyword evidence="10" id="KW-0460">Magnesium</keyword>
<gene>
    <name evidence="12" type="ORF">HR08_07075</name>
</gene>
<dbReference type="CDD" id="cd09278">
    <property type="entry name" value="RNase_HI_prokaryote_like"/>
    <property type="match status" value="1"/>
</dbReference>
<comment type="similarity">
    <text evidence="3">Belongs to the RNase H family.</text>
</comment>
<evidence type="ECO:0000256" key="3">
    <source>
        <dbReference type="ARBA" id="ARBA00005300"/>
    </source>
</evidence>
<dbReference type="AlphaFoldDB" id="A0A0A2F4S9"/>
<comment type="cofactor">
    <cofactor evidence="2">
        <name>Mg(2+)</name>
        <dbReference type="ChEBI" id="CHEBI:18420"/>
    </cofactor>
</comment>